<protein>
    <submittedName>
        <fullName evidence="3">NAD(P)/FAD-dependent oxidoreductase</fullName>
    </submittedName>
</protein>
<accession>A0A926HSZ2</accession>
<dbReference type="Proteomes" id="UP000617951">
    <property type="component" value="Unassembled WGS sequence"/>
</dbReference>
<reference evidence="3" key="1">
    <citation type="submission" date="2020-08" db="EMBL/GenBank/DDBJ databases">
        <title>Genome public.</title>
        <authorList>
            <person name="Liu C."/>
            <person name="Sun Q."/>
        </authorList>
    </citation>
    <scope>NUCLEOTIDE SEQUENCE</scope>
    <source>
        <strain evidence="3">NSJ-63</strain>
    </source>
</reference>
<gene>
    <name evidence="3" type="ORF">H8693_08475</name>
</gene>
<dbReference type="PANTHER" id="PTHR42720:SF1">
    <property type="entry name" value="GLYCEROL 3-PHOSPHATE OXIDASE"/>
    <property type="match status" value="1"/>
</dbReference>
<dbReference type="SUPFAM" id="SSF54373">
    <property type="entry name" value="FAD-linked reductases, C-terminal domain"/>
    <property type="match status" value="1"/>
</dbReference>
<dbReference type="InterPro" id="IPR007419">
    <property type="entry name" value="BFD-like_2Fe2S-bd_dom"/>
</dbReference>
<organism evidence="3 4">
    <name type="scientific">Guopingia tenuis</name>
    <dbReference type="NCBI Taxonomy" id="2763656"/>
    <lineage>
        <taxon>Bacteria</taxon>
        <taxon>Bacillati</taxon>
        <taxon>Bacillota</taxon>
        <taxon>Clostridia</taxon>
        <taxon>Christensenellales</taxon>
        <taxon>Christensenellaceae</taxon>
        <taxon>Guopingia</taxon>
    </lineage>
</organism>
<dbReference type="InterPro" id="IPR006076">
    <property type="entry name" value="FAD-dep_OxRdtase"/>
</dbReference>
<dbReference type="InterPro" id="IPR036188">
    <property type="entry name" value="FAD/NAD-bd_sf"/>
</dbReference>
<dbReference type="InterPro" id="IPR052745">
    <property type="entry name" value="G3P_Oxidase/Oxidoreductase"/>
</dbReference>
<evidence type="ECO:0000259" key="1">
    <source>
        <dbReference type="Pfam" id="PF01266"/>
    </source>
</evidence>
<proteinExistence type="predicted"/>
<dbReference type="RefSeq" id="WP_249280609.1">
    <property type="nucleotide sequence ID" value="NZ_JACRSS010000004.1"/>
</dbReference>
<dbReference type="PANTHER" id="PTHR42720">
    <property type="entry name" value="GLYCEROL-3-PHOSPHATE DEHYDROGENASE"/>
    <property type="match status" value="1"/>
</dbReference>
<feature type="domain" description="FAD dependent oxidoreductase" evidence="1">
    <location>
        <begin position="3"/>
        <end position="353"/>
    </location>
</feature>
<dbReference type="SUPFAM" id="SSF51905">
    <property type="entry name" value="FAD/NAD(P)-binding domain"/>
    <property type="match status" value="1"/>
</dbReference>
<sequence length="475" mass="51325">MVDVAIIGLGITGAACARELSRYHLRVLGLEAQNDFAAGATRANSGIVHAGYDAKPGTNKAKYNVRGNALYPLWARELEFPFIQNGSLIVCHDDGDLPGLQALYDRGVQNGVPDMELLDENALHSLEPNLSPACRGALYAKTGGITCPYEFCIACGENARENGAEFIFNAPVTQIRREDGGFAITAGEKIYHARTILNAAGLYSDAIHNLLSRVPYRIQPRRGEYQLMDNAAGAFFTRTIFTLPTPMGKGVLISPTVDGNLYLGPTSLDSTDKEDTSTTAEGRAFILKKAAESWDNFPKNRFITGFTGLRAHLIEGGDDFIVGSAPDVPGLFDAVGIESPGLTSAPAIAEDLSRQIAAYCGAKKKDNFQPHRPAIRSFRTMTNEQRRQAIAENPLYGHIICRCEQVSEAEVLEAIRRGARTVDGVKRRTRAGMGKCQGGFCGPVILEILARELGCDPTEILKDAPGSNILVGPIR</sequence>
<dbReference type="CDD" id="cd19946">
    <property type="entry name" value="GlpA-like_Fer2_BFD-like"/>
    <property type="match status" value="1"/>
</dbReference>
<dbReference type="Gene3D" id="3.50.50.60">
    <property type="entry name" value="FAD/NAD(P)-binding domain"/>
    <property type="match status" value="1"/>
</dbReference>
<name>A0A926HSZ2_9FIRM</name>
<evidence type="ECO:0000313" key="3">
    <source>
        <dbReference type="EMBL" id="MBC8538967.1"/>
    </source>
</evidence>
<comment type="caution">
    <text evidence="3">The sequence shown here is derived from an EMBL/GenBank/DDBJ whole genome shotgun (WGS) entry which is preliminary data.</text>
</comment>
<dbReference type="Gene3D" id="1.10.10.1100">
    <property type="entry name" value="BFD-like [2Fe-2S]-binding domain"/>
    <property type="match status" value="1"/>
</dbReference>
<evidence type="ECO:0000313" key="4">
    <source>
        <dbReference type="Proteomes" id="UP000617951"/>
    </source>
</evidence>
<keyword evidence="4" id="KW-1185">Reference proteome</keyword>
<dbReference type="Pfam" id="PF01266">
    <property type="entry name" value="DAO"/>
    <property type="match status" value="1"/>
</dbReference>
<dbReference type="Gene3D" id="3.30.9.10">
    <property type="entry name" value="D-Amino Acid Oxidase, subunit A, domain 2"/>
    <property type="match status" value="1"/>
</dbReference>
<evidence type="ECO:0000259" key="2">
    <source>
        <dbReference type="Pfam" id="PF04324"/>
    </source>
</evidence>
<dbReference type="AlphaFoldDB" id="A0A926HSZ2"/>
<dbReference type="InterPro" id="IPR041854">
    <property type="entry name" value="BFD-like_2Fe2S-bd_dom_sf"/>
</dbReference>
<dbReference type="Pfam" id="PF04324">
    <property type="entry name" value="Fer2_BFD"/>
    <property type="match status" value="1"/>
</dbReference>
<feature type="domain" description="BFD-like [2Fe-2S]-binding" evidence="2">
    <location>
        <begin position="399"/>
        <end position="451"/>
    </location>
</feature>
<dbReference type="EMBL" id="JACRSS010000004">
    <property type="protein sequence ID" value="MBC8538967.1"/>
    <property type="molecule type" value="Genomic_DNA"/>
</dbReference>